<dbReference type="InterPro" id="IPR002582">
    <property type="entry name" value="ACPS"/>
</dbReference>
<dbReference type="Gene3D" id="3.90.470.20">
    <property type="entry name" value="4'-phosphopantetheinyl transferase domain"/>
    <property type="match status" value="1"/>
</dbReference>
<dbReference type="NCBIfam" id="NF000832">
    <property type="entry name" value="PRK00070.3-2"/>
    <property type="match status" value="1"/>
</dbReference>
<evidence type="ECO:0000256" key="1">
    <source>
        <dbReference type="ARBA" id="ARBA00022516"/>
    </source>
</evidence>
<keyword evidence="3 8" id="KW-0479">Metal-binding</keyword>
<keyword evidence="5 8" id="KW-0460">Magnesium</keyword>
<dbReference type="NCBIfam" id="TIGR00556">
    <property type="entry name" value="pantethn_trn"/>
    <property type="match status" value="1"/>
</dbReference>
<reference evidence="10 11" key="1">
    <citation type="journal article" date="2019" name="Nat. Microbiol.">
        <title>Mediterranean grassland soil C-N compound turnover is dependent on rainfall and depth, and is mediated by genomically divergent microorganisms.</title>
        <authorList>
            <person name="Diamond S."/>
            <person name="Andeer P.F."/>
            <person name="Li Z."/>
            <person name="Crits-Christoph A."/>
            <person name="Burstein D."/>
            <person name="Anantharaman K."/>
            <person name="Lane K.R."/>
            <person name="Thomas B.C."/>
            <person name="Pan C."/>
            <person name="Northen T.R."/>
            <person name="Banfield J.F."/>
        </authorList>
    </citation>
    <scope>NUCLEOTIDE SEQUENCE [LARGE SCALE GENOMIC DNA]</scope>
    <source>
        <strain evidence="10">NP_4</strain>
    </source>
</reference>
<dbReference type="Proteomes" id="UP000319353">
    <property type="component" value="Unassembled WGS sequence"/>
</dbReference>
<protein>
    <recommendedName>
        <fullName evidence="8">Holo-[acyl-carrier-protein] synthase</fullName>
        <shortName evidence="8">Holo-ACP synthase</shortName>
        <ecNumber evidence="8">2.7.8.7</ecNumber>
    </recommendedName>
    <alternativeName>
        <fullName evidence="8">4'-phosphopantetheinyl transferase AcpS</fullName>
    </alternativeName>
</protein>
<comment type="function">
    <text evidence="8">Transfers the 4'-phosphopantetheine moiety from coenzyme A to a Ser of acyl-carrier-protein.</text>
</comment>
<dbReference type="GO" id="GO:0006633">
    <property type="term" value="P:fatty acid biosynthetic process"/>
    <property type="evidence" value="ECO:0007669"/>
    <property type="project" value="UniProtKB-UniRule"/>
</dbReference>
<dbReference type="GO" id="GO:0000287">
    <property type="term" value="F:magnesium ion binding"/>
    <property type="evidence" value="ECO:0007669"/>
    <property type="project" value="UniProtKB-UniRule"/>
</dbReference>
<dbReference type="SUPFAM" id="SSF56214">
    <property type="entry name" value="4'-phosphopantetheinyl transferase"/>
    <property type="match status" value="1"/>
</dbReference>
<feature type="domain" description="4'-phosphopantetheinyl transferase" evidence="9">
    <location>
        <begin position="4"/>
        <end position="98"/>
    </location>
</feature>
<dbReference type="AlphaFoldDB" id="A0A537KSX5"/>
<dbReference type="NCBIfam" id="TIGR00516">
    <property type="entry name" value="acpS"/>
    <property type="match status" value="1"/>
</dbReference>
<proteinExistence type="inferred from homology"/>
<evidence type="ECO:0000259" key="9">
    <source>
        <dbReference type="Pfam" id="PF01648"/>
    </source>
</evidence>
<evidence type="ECO:0000256" key="6">
    <source>
        <dbReference type="ARBA" id="ARBA00023098"/>
    </source>
</evidence>
<feature type="binding site" evidence="8">
    <location>
        <position position="57"/>
    </location>
    <ligand>
        <name>Mg(2+)</name>
        <dbReference type="ChEBI" id="CHEBI:18420"/>
    </ligand>
</feature>
<dbReference type="EMBL" id="VBAL01000159">
    <property type="protein sequence ID" value="TMI98616.1"/>
    <property type="molecule type" value="Genomic_DNA"/>
</dbReference>
<dbReference type="EC" id="2.7.8.7" evidence="8"/>
<name>A0A537KSX5_9BACT</name>
<evidence type="ECO:0000256" key="2">
    <source>
        <dbReference type="ARBA" id="ARBA00022679"/>
    </source>
</evidence>
<keyword evidence="2 8" id="KW-0808">Transferase</keyword>
<evidence type="ECO:0000256" key="8">
    <source>
        <dbReference type="HAMAP-Rule" id="MF_00101"/>
    </source>
</evidence>
<evidence type="ECO:0000256" key="4">
    <source>
        <dbReference type="ARBA" id="ARBA00022832"/>
    </source>
</evidence>
<feature type="binding site" evidence="8">
    <location>
        <position position="8"/>
    </location>
    <ligand>
        <name>Mg(2+)</name>
        <dbReference type="ChEBI" id="CHEBI:18420"/>
    </ligand>
</feature>
<dbReference type="HAMAP" id="MF_00101">
    <property type="entry name" value="AcpS"/>
    <property type="match status" value="1"/>
</dbReference>
<dbReference type="InterPro" id="IPR004568">
    <property type="entry name" value="Ppantetheine-prot_Trfase_dom"/>
</dbReference>
<comment type="catalytic activity">
    <reaction evidence="8">
        <text>apo-[ACP] + CoA = holo-[ACP] + adenosine 3',5'-bisphosphate + H(+)</text>
        <dbReference type="Rhea" id="RHEA:12068"/>
        <dbReference type="Rhea" id="RHEA-COMP:9685"/>
        <dbReference type="Rhea" id="RHEA-COMP:9690"/>
        <dbReference type="ChEBI" id="CHEBI:15378"/>
        <dbReference type="ChEBI" id="CHEBI:29999"/>
        <dbReference type="ChEBI" id="CHEBI:57287"/>
        <dbReference type="ChEBI" id="CHEBI:58343"/>
        <dbReference type="ChEBI" id="CHEBI:64479"/>
        <dbReference type="EC" id="2.7.8.7"/>
    </reaction>
</comment>
<keyword evidence="4 8" id="KW-0276">Fatty acid metabolism</keyword>
<gene>
    <name evidence="8" type="primary">acpS</name>
    <name evidence="10" type="ORF">E6H01_12160</name>
</gene>
<evidence type="ECO:0000313" key="10">
    <source>
        <dbReference type="EMBL" id="TMI98616.1"/>
    </source>
</evidence>
<comment type="cofactor">
    <cofactor evidence="8">
        <name>Mg(2+)</name>
        <dbReference type="ChEBI" id="CHEBI:18420"/>
    </cofactor>
</comment>
<evidence type="ECO:0000256" key="3">
    <source>
        <dbReference type="ARBA" id="ARBA00022723"/>
    </source>
</evidence>
<sequence>MILGVGLDVVETERVARAVAVHGRRFEERVYTPAELADCAQRGDRAQGLAGRFAAKEAFLKALGTGSARGLALRQVEVVRGQDGNPALRLTGSAAAEARRRGVREVHLSLSHQPALAAAVVILEG</sequence>
<evidence type="ECO:0000256" key="7">
    <source>
        <dbReference type="ARBA" id="ARBA00023160"/>
    </source>
</evidence>
<keyword evidence="6 8" id="KW-0443">Lipid metabolism</keyword>
<dbReference type="InterPro" id="IPR037143">
    <property type="entry name" value="4-PPantetheinyl_Trfase_dom_sf"/>
</dbReference>
<comment type="similarity">
    <text evidence="8">Belongs to the P-Pant transferase superfamily. AcpS family.</text>
</comment>
<evidence type="ECO:0000313" key="11">
    <source>
        <dbReference type="Proteomes" id="UP000319353"/>
    </source>
</evidence>
<comment type="subcellular location">
    <subcellularLocation>
        <location evidence="8">Cytoplasm</location>
    </subcellularLocation>
</comment>
<dbReference type="GO" id="GO:0005737">
    <property type="term" value="C:cytoplasm"/>
    <property type="evidence" value="ECO:0007669"/>
    <property type="project" value="UniProtKB-SubCell"/>
</dbReference>
<dbReference type="Pfam" id="PF01648">
    <property type="entry name" value="ACPS"/>
    <property type="match status" value="1"/>
</dbReference>
<keyword evidence="1 8" id="KW-0444">Lipid biosynthesis</keyword>
<accession>A0A537KSX5</accession>
<comment type="caution">
    <text evidence="10">The sequence shown here is derived from an EMBL/GenBank/DDBJ whole genome shotgun (WGS) entry which is preliminary data.</text>
</comment>
<keyword evidence="7 8" id="KW-0275">Fatty acid biosynthesis</keyword>
<organism evidence="10 11">
    <name type="scientific">Candidatus Segetimicrobium genomatis</name>
    <dbReference type="NCBI Taxonomy" id="2569760"/>
    <lineage>
        <taxon>Bacteria</taxon>
        <taxon>Bacillati</taxon>
        <taxon>Candidatus Sysuimicrobiota</taxon>
        <taxon>Candidatus Sysuimicrobiia</taxon>
        <taxon>Candidatus Sysuimicrobiales</taxon>
        <taxon>Candidatus Segetimicrobiaceae</taxon>
        <taxon>Candidatus Segetimicrobium</taxon>
    </lineage>
</organism>
<dbReference type="GO" id="GO:0008897">
    <property type="term" value="F:holo-[acyl-carrier-protein] synthase activity"/>
    <property type="evidence" value="ECO:0007669"/>
    <property type="project" value="UniProtKB-UniRule"/>
</dbReference>
<dbReference type="InterPro" id="IPR008278">
    <property type="entry name" value="4-PPantetheinyl_Trfase_dom"/>
</dbReference>
<keyword evidence="8" id="KW-0963">Cytoplasm</keyword>
<evidence type="ECO:0000256" key="5">
    <source>
        <dbReference type="ARBA" id="ARBA00022842"/>
    </source>
</evidence>